<dbReference type="Gene3D" id="1.20.1270.180">
    <property type="match status" value="1"/>
</dbReference>
<dbReference type="Gene3D" id="2.40.128.200">
    <property type="match status" value="1"/>
</dbReference>
<keyword evidence="4" id="KW-0449">Lipoprotein</keyword>
<evidence type="ECO:0000256" key="1">
    <source>
        <dbReference type="ARBA" id="ARBA00022729"/>
    </source>
</evidence>
<feature type="signal peptide" evidence="5">
    <location>
        <begin position="1"/>
        <end position="28"/>
    </location>
</feature>
<sequence length="207" mass="22832">MRLTKIINMQIAGIAGFLAIALSMPAIAAEKPSFDCSKVQPDSIEDMVCKDAGLTKLDKQLAEVYAKATAKAKNEQPPTLKALQRGWVKGRNECWKSDDKHACIESSYQTRIAELQAQYRLVEMTGPVFYACDGNPANEVVVSYFNTEPATLIAEYGDQTSLMFVQPSGSGAKYQGRNESLWEHHGEAKIVWGYEAPEMTCTVKTAK</sequence>
<reference evidence="9 11" key="3">
    <citation type="submission" date="2022-09" db="EMBL/GenBank/DDBJ databases">
        <title>The outer-membrane cytochrome OmcA is essential for infection of Shewanella oneidensis by a zebrafish-associated bacteriophage.</title>
        <authorList>
            <person name="Grenfell A.W."/>
            <person name="Intile P."/>
            <person name="Mcfarlane J."/>
            <person name="Leung D."/>
            <person name="Abdalla K."/>
            <person name="Wold M."/>
            <person name="Kees E."/>
            <person name="Gralnick J."/>
        </authorList>
    </citation>
    <scope>NUCLEOTIDE SEQUENCE [LARGE SCALE GENOMIC DNA]</scope>
    <source>
        <strain evidence="9 11">NF-5</strain>
    </source>
</reference>
<evidence type="ECO:0000259" key="6">
    <source>
        <dbReference type="Pfam" id="PF07007"/>
    </source>
</evidence>
<dbReference type="EMBL" id="JAOTLW010000015">
    <property type="protein sequence ID" value="MDI5832813.1"/>
    <property type="molecule type" value="Genomic_DNA"/>
</dbReference>
<comment type="caution">
    <text evidence="10">The sequence shown here is derived from an EMBL/GenBank/DDBJ whole genome shotgun (WGS) entry which is preliminary data.</text>
</comment>
<organism evidence="10 12">
    <name type="scientific">Shewanella xiamenensis</name>
    <dbReference type="NCBI Taxonomy" id="332186"/>
    <lineage>
        <taxon>Bacteria</taxon>
        <taxon>Pseudomonadati</taxon>
        <taxon>Pseudomonadota</taxon>
        <taxon>Gammaproteobacteria</taxon>
        <taxon>Alteromonadales</taxon>
        <taxon>Shewanellaceae</taxon>
        <taxon>Shewanella</taxon>
    </lineage>
</organism>
<evidence type="ECO:0000256" key="2">
    <source>
        <dbReference type="ARBA" id="ARBA00023136"/>
    </source>
</evidence>
<evidence type="ECO:0000313" key="11">
    <source>
        <dbReference type="Proteomes" id="UP001159075"/>
    </source>
</evidence>
<evidence type="ECO:0000313" key="12">
    <source>
        <dbReference type="Proteomes" id="UP001187859"/>
    </source>
</evidence>
<feature type="chain" id="PRO_5044706066" evidence="5">
    <location>
        <begin position="29"/>
        <end position="207"/>
    </location>
</feature>
<proteinExistence type="predicted"/>
<reference evidence="8" key="2">
    <citation type="submission" date="2019-04" db="EMBL/GenBank/DDBJ databases">
        <authorList>
            <person name="Zou H."/>
        </authorList>
    </citation>
    <scope>NUCLEOTIDE SEQUENCE</scope>
    <source>
        <strain evidence="8">2015oxa</strain>
    </source>
</reference>
<dbReference type="GO" id="GO:0005576">
    <property type="term" value="C:extracellular region"/>
    <property type="evidence" value="ECO:0007669"/>
    <property type="project" value="TreeGrafter"/>
</dbReference>
<evidence type="ECO:0000259" key="7">
    <source>
        <dbReference type="Pfam" id="PF09864"/>
    </source>
</evidence>
<dbReference type="EMBL" id="SUNE01000010">
    <property type="protein sequence ID" value="MDG5901099.1"/>
    <property type="molecule type" value="Genomic_DNA"/>
</dbReference>
<evidence type="ECO:0000313" key="10">
    <source>
        <dbReference type="EMBL" id="MDV5392180.1"/>
    </source>
</evidence>
<dbReference type="EMBL" id="JASGOQ010000001">
    <property type="protein sequence ID" value="MDV5392180.1"/>
    <property type="molecule type" value="Genomic_DNA"/>
</dbReference>
<dbReference type="InterPro" id="IPR009739">
    <property type="entry name" value="LprI-like_N"/>
</dbReference>
<gene>
    <name evidence="8" type="ORF">E2650_14595</name>
    <name evidence="9" type="ORF">ODY93_14625</name>
    <name evidence="10" type="ORF">QM089_18450</name>
</gene>
<dbReference type="InterPro" id="IPR036328">
    <property type="entry name" value="MliC_sf"/>
</dbReference>
<keyword evidence="3" id="KW-0564">Palmitate</keyword>
<evidence type="ECO:0000256" key="5">
    <source>
        <dbReference type="SAM" id="SignalP"/>
    </source>
</evidence>
<reference evidence="10" key="4">
    <citation type="submission" date="2023-05" db="EMBL/GenBank/DDBJ databases">
        <title>Colonisation of extended spectrum b-lactamase- and carbapenemase-producing bacteria on hospital surfaces from low- and middle-income countries.</title>
        <authorList>
            <person name="Nieto-Rosado M."/>
            <person name="Sands K."/>
            <person name="Iregbu K."/>
            <person name="Zahra R."/>
            <person name="Mazarati J.B."/>
            <person name="Mehtar S."/>
            <person name="Barnards-Group B."/>
            <person name="Walsh T.R."/>
        </authorList>
    </citation>
    <scope>NUCLEOTIDE SEQUENCE</scope>
    <source>
        <strain evidence="10">PP-E493</strain>
    </source>
</reference>
<dbReference type="Proteomes" id="UP001159075">
    <property type="component" value="Unassembled WGS sequence"/>
</dbReference>
<feature type="domain" description="C-type lysozyme inhibitor" evidence="7">
    <location>
        <begin position="130"/>
        <end position="198"/>
    </location>
</feature>
<feature type="domain" description="Lysozyme inhibitor LprI-like N-terminal" evidence="6">
    <location>
        <begin position="44"/>
        <end position="115"/>
    </location>
</feature>
<dbReference type="Proteomes" id="UP001152518">
    <property type="component" value="Unassembled WGS sequence"/>
</dbReference>
<dbReference type="AlphaFoldDB" id="A0AAE4Q366"/>
<evidence type="ECO:0000256" key="4">
    <source>
        <dbReference type="ARBA" id="ARBA00023288"/>
    </source>
</evidence>
<dbReference type="Pfam" id="PF07007">
    <property type="entry name" value="LprI"/>
    <property type="match status" value="1"/>
</dbReference>
<dbReference type="SUPFAM" id="SSF141488">
    <property type="entry name" value="YdhA-like"/>
    <property type="match status" value="1"/>
</dbReference>
<evidence type="ECO:0000313" key="9">
    <source>
        <dbReference type="EMBL" id="MDI5832813.1"/>
    </source>
</evidence>
<protein>
    <submittedName>
        <fullName evidence="8">DUF1311 domain-containing protein</fullName>
    </submittedName>
    <submittedName>
        <fullName evidence="10">MliC family protein</fullName>
    </submittedName>
</protein>
<dbReference type="InterPro" id="IPR052755">
    <property type="entry name" value="Lysozyme_Inhibitor_LprI"/>
</dbReference>
<dbReference type="Proteomes" id="UP001187859">
    <property type="component" value="Unassembled WGS sequence"/>
</dbReference>
<dbReference type="InterPro" id="IPR018660">
    <property type="entry name" value="MliC"/>
</dbReference>
<accession>A0AAE4Q366</accession>
<dbReference type="PANTHER" id="PTHR37549:SF1">
    <property type="entry name" value="LIPOPROTEIN LPRI"/>
    <property type="match status" value="1"/>
</dbReference>
<keyword evidence="1 5" id="KW-0732">Signal</keyword>
<evidence type="ECO:0000313" key="8">
    <source>
        <dbReference type="EMBL" id="MDG5901099.1"/>
    </source>
</evidence>
<keyword evidence="11" id="KW-1185">Reference proteome</keyword>
<evidence type="ECO:0000256" key="3">
    <source>
        <dbReference type="ARBA" id="ARBA00023139"/>
    </source>
</evidence>
<dbReference type="Pfam" id="PF09864">
    <property type="entry name" value="MliC"/>
    <property type="match status" value="1"/>
</dbReference>
<dbReference type="PANTHER" id="PTHR37549">
    <property type="entry name" value="LIPOPROTEIN LPRI"/>
    <property type="match status" value="1"/>
</dbReference>
<name>A0AAE4Q366_9GAMM</name>
<reference evidence="8" key="1">
    <citation type="journal article" date="2019" name="Int J Environ Res Public Health">
        <title>Characterization of Chromosome-Mediated BlaOXA-894 in Shewanella xiamenensis Isolated from Pig Wastewater.</title>
        <authorList>
            <person name="Zou H."/>
            <person name="Zhou Z."/>
            <person name="Xia H."/>
            <person name="Zhao Q."/>
            <person name="Li X."/>
        </authorList>
    </citation>
    <scope>NUCLEOTIDE SEQUENCE</scope>
    <source>
        <strain evidence="8">2015oxa</strain>
    </source>
</reference>
<keyword evidence="2" id="KW-0472">Membrane</keyword>